<dbReference type="AlphaFoldDB" id="A0A2I4HMA1"/>
<name>A0A2I4HMA1_JUGRE</name>
<dbReference type="KEGG" id="jre:109019461"/>
<accession>A0A2I4HMA1</accession>
<gene>
    <name evidence="2" type="primary">LOC109019461</name>
</gene>
<organism evidence="1 2">
    <name type="scientific">Juglans regia</name>
    <name type="common">English walnut</name>
    <dbReference type="NCBI Taxonomy" id="51240"/>
    <lineage>
        <taxon>Eukaryota</taxon>
        <taxon>Viridiplantae</taxon>
        <taxon>Streptophyta</taxon>
        <taxon>Embryophyta</taxon>
        <taxon>Tracheophyta</taxon>
        <taxon>Spermatophyta</taxon>
        <taxon>Magnoliopsida</taxon>
        <taxon>eudicotyledons</taxon>
        <taxon>Gunneridae</taxon>
        <taxon>Pentapetalae</taxon>
        <taxon>rosids</taxon>
        <taxon>fabids</taxon>
        <taxon>Fagales</taxon>
        <taxon>Juglandaceae</taxon>
        <taxon>Juglans</taxon>
    </lineage>
</organism>
<dbReference type="RefSeq" id="XP_018857294.1">
    <property type="nucleotide sequence ID" value="XM_019001749.2"/>
</dbReference>
<dbReference type="Proteomes" id="UP000235220">
    <property type="component" value="Chromosome 10"/>
</dbReference>
<evidence type="ECO:0000313" key="2">
    <source>
        <dbReference type="RefSeq" id="XP_018857294.1"/>
    </source>
</evidence>
<evidence type="ECO:0000313" key="1">
    <source>
        <dbReference type="Proteomes" id="UP000235220"/>
    </source>
</evidence>
<proteinExistence type="predicted"/>
<dbReference type="Gramene" id="Jr10_06910_p1">
    <property type="protein sequence ID" value="cds.Jr10_06910_p1"/>
    <property type="gene ID" value="Jr10_06910"/>
</dbReference>
<sequence length="142" mass="15976">MLIKNSLIFLEIHNTPGRGLAEMVGETSKKLDHFLLEKVLLLLILFSLHTTRWGATASSIQLDNGTRTALDYQGRMEEPELLFDSEISRMLDDYPTVTGGTKSPNKPAVSDCERPPRYKSCLHDKTGSKTQQKCETYTRGCK</sequence>
<dbReference type="GeneID" id="109019461"/>
<keyword evidence="1" id="KW-1185">Reference proteome</keyword>
<reference evidence="2" key="1">
    <citation type="submission" date="2025-08" db="UniProtKB">
        <authorList>
            <consortium name="RefSeq"/>
        </authorList>
    </citation>
    <scope>IDENTIFICATION</scope>
    <source>
        <tissue evidence="2">Leaves</tissue>
    </source>
</reference>
<protein>
    <submittedName>
        <fullName evidence="2">Uncharacterized protein LOC109019461</fullName>
    </submittedName>
</protein>
<dbReference type="OrthoDB" id="1715963at2759"/>